<proteinExistence type="inferred from homology"/>
<dbReference type="InterPro" id="IPR037682">
    <property type="entry name" value="TonB_C"/>
</dbReference>
<dbReference type="Gene3D" id="3.30.1150.10">
    <property type="match status" value="4"/>
</dbReference>
<comment type="subcellular location">
    <subcellularLocation>
        <location evidence="1">Cell inner membrane</location>
        <topology evidence="1">Single-pass membrane protein</topology>
        <orientation evidence="1">Periplasmic side</orientation>
    </subcellularLocation>
</comment>
<keyword evidence="9 10" id="KW-0472">Membrane</keyword>
<dbReference type="InterPro" id="IPR008756">
    <property type="entry name" value="Peptidase_M56"/>
</dbReference>
<dbReference type="EMBL" id="JACOAF010000029">
    <property type="protein sequence ID" value="MBC3540376.1"/>
    <property type="molecule type" value="Genomic_DNA"/>
</dbReference>
<keyword evidence="7" id="KW-0653">Protein transport</keyword>
<feature type="transmembrane region" description="Helical" evidence="10">
    <location>
        <begin position="186"/>
        <end position="205"/>
    </location>
</feature>
<dbReference type="PANTHER" id="PTHR33446">
    <property type="entry name" value="PROTEIN TONB-RELATED"/>
    <property type="match status" value="1"/>
</dbReference>
<keyword evidence="5" id="KW-0997">Cell inner membrane</keyword>
<dbReference type="CDD" id="cd07341">
    <property type="entry name" value="M56_BlaR1_MecR1_like"/>
    <property type="match status" value="1"/>
</dbReference>
<evidence type="ECO:0000313" key="12">
    <source>
        <dbReference type="EMBL" id="MBC3540376.1"/>
    </source>
</evidence>
<evidence type="ECO:0000256" key="2">
    <source>
        <dbReference type="ARBA" id="ARBA00006555"/>
    </source>
</evidence>
<dbReference type="RefSeq" id="WP_186637999.1">
    <property type="nucleotide sequence ID" value="NZ_JACOAF010000029.1"/>
</dbReference>
<evidence type="ECO:0000256" key="6">
    <source>
        <dbReference type="ARBA" id="ARBA00022692"/>
    </source>
</evidence>
<evidence type="ECO:0000313" key="13">
    <source>
        <dbReference type="Proteomes" id="UP000659698"/>
    </source>
</evidence>
<feature type="domain" description="TonB C-terminal" evidence="11">
    <location>
        <begin position="715"/>
        <end position="809"/>
    </location>
</feature>
<gene>
    <name evidence="12" type="ORF">H7U12_11850</name>
</gene>
<feature type="transmembrane region" description="Helical" evidence="10">
    <location>
        <begin position="6"/>
        <end position="26"/>
    </location>
</feature>
<sequence length="819" mass="91108">MNEPLLQYLLESGTGLVLFYLFYALVLKRETCFQFNRFYLLAALGLSFLVPLSNLPGIALWPQEPVVVMEASLEEMPLLVSEVAAAPAPTFSYWFLLYGAYGLGALFFAVRAVVQVRQLRRFAKAEGTSFYLPNQAPVILTHGQFPTFSFWRWVFFDNSQTLTPEETDRILQHEQVHIDQRHTLDILLVSVVGVLFWFNPLLLLYKKAVEQTHEFIADAQVARRTGPSAYSSLLVKQVFRTADFPLGSYFFLHKSLTLTRIKMMKKLHQSPKLSRMLMALPVAGLLLVAVAAMRPVLPKPENAAGTVTRQNRGAQFPGGREALNAYVKTHFVLPEVAFQKRKSQNDFVQVKASVEVEVLQDGSAAYLRIVALEVQPKDDAVVKAVEQQFARLVSQMPKWTPAQKDGKAVSSKEIISVSSVSGNFLTYNAYLEGRQQKTSVSSKAAVTKPAEYPGGKEALYQHLNSKFVMPKVVLDARDKADSTIKFMRYIKADLTIGADGSVEDVSVVEIVTRPFQTPDVRNAVEKEFLRLMQQQPKWTPAYKDGKAVASKENIAFAAITKLDGKETFEQAKKEKQATDEKKLVYIAVEQMPEFPGGSAAMFKFLGDHFELPADAKQANIEGTMVASFVVNTQGKVTDIQLLKKLHPSVDQALVQTLEKMPTWKPGTQNGKLVNVKYTVPYRIVSKDKTAPVPTPSAQGEEKVYIAVEQMPEFPGGMAGMMKYLGENFVIPADEKTKGTEGTIVATFVVNKEGKVTQVQVIKGVSSSLDQEAIRVLNNMPAWKPGMQNGKQVAVRYTVPYRIVAKKDADKSTVVPAQKN</sequence>
<dbReference type="InterPro" id="IPR006260">
    <property type="entry name" value="TonB/TolA_C"/>
</dbReference>
<evidence type="ECO:0000256" key="9">
    <source>
        <dbReference type="ARBA" id="ARBA00023136"/>
    </source>
</evidence>
<evidence type="ECO:0000259" key="11">
    <source>
        <dbReference type="PROSITE" id="PS52015"/>
    </source>
</evidence>
<keyword evidence="13" id="KW-1185">Reference proteome</keyword>
<evidence type="ECO:0000256" key="8">
    <source>
        <dbReference type="ARBA" id="ARBA00022989"/>
    </source>
</evidence>
<evidence type="ECO:0000256" key="5">
    <source>
        <dbReference type="ARBA" id="ARBA00022519"/>
    </source>
</evidence>
<name>A0ABR6VT52_9BACT</name>
<keyword evidence="6 10" id="KW-0812">Transmembrane</keyword>
<keyword evidence="4" id="KW-1003">Cell membrane</keyword>
<evidence type="ECO:0000256" key="10">
    <source>
        <dbReference type="SAM" id="Phobius"/>
    </source>
</evidence>
<dbReference type="Pfam" id="PF03544">
    <property type="entry name" value="TonB_C"/>
    <property type="match status" value="2"/>
</dbReference>
<dbReference type="InterPro" id="IPR051045">
    <property type="entry name" value="TonB-dependent_transducer"/>
</dbReference>
<keyword evidence="3" id="KW-0813">Transport</keyword>
<dbReference type="SUPFAM" id="SSF74653">
    <property type="entry name" value="TolA/TonB C-terminal domain"/>
    <property type="match status" value="2"/>
</dbReference>
<evidence type="ECO:0000256" key="1">
    <source>
        <dbReference type="ARBA" id="ARBA00004383"/>
    </source>
</evidence>
<evidence type="ECO:0000256" key="3">
    <source>
        <dbReference type="ARBA" id="ARBA00022448"/>
    </source>
</evidence>
<feature type="transmembrane region" description="Helical" evidence="10">
    <location>
        <begin position="91"/>
        <end position="114"/>
    </location>
</feature>
<dbReference type="NCBIfam" id="TIGR01352">
    <property type="entry name" value="tonB_Cterm"/>
    <property type="match status" value="2"/>
</dbReference>
<feature type="transmembrane region" description="Helical" evidence="10">
    <location>
        <begin position="38"/>
        <end position="61"/>
    </location>
</feature>
<evidence type="ECO:0000256" key="4">
    <source>
        <dbReference type="ARBA" id="ARBA00022475"/>
    </source>
</evidence>
<accession>A0ABR6VT52</accession>
<keyword evidence="8 10" id="KW-1133">Transmembrane helix</keyword>
<reference evidence="12 13" key="1">
    <citation type="journal article" date="2019" name="Int. J. Syst. Evol. Microbiol.">
        <title>Rufibacter sediminis sp. nov., isolated from freshwater lake sediment.</title>
        <authorList>
            <person name="Qu J.H."/>
            <person name="Zhang L.J."/>
            <person name="Fu Y.H."/>
            <person name="Li H.F."/>
        </authorList>
    </citation>
    <scope>NUCLEOTIDE SEQUENCE [LARGE SCALE GENOMIC DNA]</scope>
    <source>
        <strain evidence="12 13">H-1</strain>
    </source>
</reference>
<dbReference type="PROSITE" id="PS52015">
    <property type="entry name" value="TONB_CTD"/>
    <property type="match status" value="2"/>
</dbReference>
<organism evidence="12 13">
    <name type="scientific">Rufibacter sediminis</name>
    <dbReference type="NCBI Taxonomy" id="2762756"/>
    <lineage>
        <taxon>Bacteria</taxon>
        <taxon>Pseudomonadati</taxon>
        <taxon>Bacteroidota</taxon>
        <taxon>Cytophagia</taxon>
        <taxon>Cytophagales</taxon>
        <taxon>Hymenobacteraceae</taxon>
        <taxon>Rufibacter</taxon>
    </lineage>
</organism>
<protein>
    <submittedName>
        <fullName evidence="12">M56 family metallopeptidase</fullName>
    </submittedName>
</protein>
<dbReference type="PANTHER" id="PTHR33446:SF2">
    <property type="entry name" value="PROTEIN TONB"/>
    <property type="match status" value="1"/>
</dbReference>
<comment type="similarity">
    <text evidence="2">Belongs to the TonB family.</text>
</comment>
<feature type="domain" description="TonB C-terminal" evidence="11">
    <location>
        <begin position="596"/>
        <end position="690"/>
    </location>
</feature>
<dbReference type="Pfam" id="PF05569">
    <property type="entry name" value="Peptidase_M56"/>
    <property type="match status" value="1"/>
</dbReference>
<comment type="caution">
    <text evidence="12">The sequence shown here is derived from an EMBL/GenBank/DDBJ whole genome shotgun (WGS) entry which is preliminary data.</text>
</comment>
<dbReference type="Proteomes" id="UP000659698">
    <property type="component" value="Unassembled WGS sequence"/>
</dbReference>
<evidence type="ECO:0000256" key="7">
    <source>
        <dbReference type="ARBA" id="ARBA00022927"/>
    </source>
</evidence>